<organism evidence="1 2">
    <name type="scientific">Babesia bigemina</name>
    <dbReference type="NCBI Taxonomy" id="5866"/>
    <lineage>
        <taxon>Eukaryota</taxon>
        <taxon>Sar</taxon>
        <taxon>Alveolata</taxon>
        <taxon>Apicomplexa</taxon>
        <taxon>Aconoidasida</taxon>
        <taxon>Piroplasmida</taxon>
        <taxon>Babesiidae</taxon>
        <taxon>Babesia</taxon>
    </lineage>
</organism>
<gene>
    <name evidence="1" type="ORF">BBBOND_0210850</name>
</gene>
<dbReference type="AlphaFoldDB" id="A0A061DD42"/>
<dbReference type="RefSeq" id="XP_012768121.1">
    <property type="nucleotide sequence ID" value="XM_012912667.1"/>
</dbReference>
<protein>
    <submittedName>
        <fullName evidence="1">Uncharacterized protein</fullName>
    </submittedName>
</protein>
<accession>A0A061DD42</accession>
<reference evidence="2" key="1">
    <citation type="submission" date="2014-06" db="EMBL/GenBank/DDBJ databases">
        <authorList>
            <person name="Aslett M."/>
            <person name="De Silva N."/>
        </authorList>
    </citation>
    <scope>NUCLEOTIDE SEQUENCE [LARGE SCALE GENOMIC DNA]</scope>
    <source>
        <strain evidence="2">Bond</strain>
    </source>
</reference>
<evidence type="ECO:0000313" key="2">
    <source>
        <dbReference type="Proteomes" id="UP000033188"/>
    </source>
</evidence>
<keyword evidence="2" id="KW-1185">Reference proteome</keyword>
<name>A0A061DD42_BABBI</name>
<dbReference type="KEGG" id="bbig:BBBOND_0210850"/>
<sequence length="194" mass="21639">MIRVGQLQRFGVAIGCKKLAGAVGDNCCPVGCRRCKKICENRVPGINGEHDINVKCTCRTCKGFVLNKPGEQPCPTDKCRGHGLIDKRGNIRKHDDGKCHGHEPETVYKCYFGEERDEFGNCTMKCKDCLFIFWAMFPEKFHAMMGKIRATFANSSESSRATTKSLVGKRIPEEINNEKYPALRPRAYAGLSSA</sequence>
<dbReference type="EMBL" id="LK391708">
    <property type="protein sequence ID" value="CDR95935.1"/>
    <property type="molecule type" value="Genomic_DNA"/>
</dbReference>
<proteinExistence type="predicted"/>
<dbReference type="VEuPathDB" id="PiroplasmaDB:BBBOND_0210850"/>
<dbReference type="Proteomes" id="UP000033188">
    <property type="component" value="Chromosome 2"/>
</dbReference>
<dbReference type="GeneID" id="24564476"/>
<evidence type="ECO:0000313" key="1">
    <source>
        <dbReference type="EMBL" id="CDR95935.1"/>
    </source>
</evidence>